<reference evidence="1" key="1">
    <citation type="journal article" date="2014" name="Front. Microbiol.">
        <title>High frequency of phylogenetically diverse reductive dehalogenase-homologous genes in deep subseafloor sedimentary metagenomes.</title>
        <authorList>
            <person name="Kawai M."/>
            <person name="Futagami T."/>
            <person name="Toyoda A."/>
            <person name="Takaki Y."/>
            <person name="Nishi S."/>
            <person name="Hori S."/>
            <person name="Arai W."/>
            <person name="Tsubouchi T."/>
            <person name="Morono Y."/>
            <person name="Uchiyama I."/>
            <person name="Ito T."/>
            <person name="Fujiyama A."/>
            <person name="Inagaki F."/>
            <person name="Takami H."/>
        </authorList>
    </citation>
    <scope>NUCLEOTIDE SEQUENCE</scope>
    <source>
        <strain evidence="1">Expedition CK06-06</strain>
    </source>
</reference>
<sequence length="132" mass="14859">MSYHTNIRIMSGDESVGKGIKAAIEAAKAWHGSAEGLVWHKENGRLSWSKKVKSEELCTFCGHKYMVFQGARKRGFCSAKCQSAARRASGVDDETRECVFCHKEYVVNKYKENKCCSNRCASSLRQEARKSL</sequence>
<organism evidence="1">
    <name type="scientific">marine sediment metagenome</name>
    <dbReference type="NCBI Taxonomy" id="412755"/>
    <lineage>
        <taxon>unclassified sequences</taxon>
        <taxon>metagenomes</taxon>
        <taxon>ecological metagenomes</taxon>
    </lineage>
</organism>
<dbReference type="EMBL" id="BARS01035877">
    <property type="protein sequence ID" value="GAG23516.1"/>
    <property type="molecule type" value="Genomic_DNA"/>
</dbReference>
<protein>
    <submittedName>
        <fullName evidence="1">Uncharacterized protein</fullName>
    </submittedName>
</protein>
<dbReference type="AlphaFoldDB" id="X0XF02"/>
<gene>
    <name evidence="1" type="ORF">S01H1_55218</name>
</gene>
<accession>X0XF02</accession>
<name>X0XF02_9ZZZZ</name>
<proteinExistence type="predicted"/>
<evidence type="ECO:0000313" key="1">
    <source>
        <dbReference type="EMBL" id="GAG23516.1"/>
    </source>
</evidence>
<comment type="caution">
    <text evidence="1">The sequence shown here is derived from an EMBL/GenBank/DDBJ whole genome shotgun (WGS) entry which is preliminary data.</text>
</comment>